<dbReference type="Pfam" id="PF00583">
    <property type="entry name" value="Acetyltransf_1"/>
    <property type="match status" value="2"/>
</dbReference>
<dbReference type="GO" id="GO:0016747">
    <property type="term" value="F:acyltransferase activity, transferring groups other than amino-acyl groups"/>
    <property type="evidence" value="ECO:0007669"/>
    <property type="project" value="InterPro"/>
</dbReference>
<dbReference type="Proteomes" id="UP000310636">
    <property type="component" value="Unassembled WGS sequence"/>
</dbReference>
<dbReference type="Gene3D" id="3.40.630.30">
    <property type="match status" value="1"/>
</dbReference>
<keyword evidence="1 4" id="KW-0808">Transferase</keyword>
<dbReference type="EMBL" id="SSOB01000012">
    <property type="protein sequence ID" value="THF79920.1"/>
    <property type="molecule type" value="Genomic_DNA"/>
</dbReference>
<dbReference type="PANTHER" id="PTHR43877">
    <property type="entry name" value="AMINOALKYLPHOSPHONATE N-ACETYLTRANSFERASE-RELATED-RELATED"/>
    <property type="match status" value="1"/>
</dbReference>
<proteinExistence type="predicted"/>
<dbReference type="InterPro" id="IPR000182">
    <property type="entry name" value="GNAT_dom"/>
</dbReference>
<accession>A0A4S4BXI3</accession>
<dbReference type="PROSITE" id="PS51186">
    <property type="entry name" value="GNAT"/>
    <property type="match status" value="2"/>
</dbReference>
<keyword evidence="2" id="KW-0012">Acyltransferase</keyword>
<evidence type="ECO:0000259" key="3">
    <source>
        <dbReference type="PROSITE" id="PS51186"/>
    </source>
</evidence>
<dbReference type="AlphaFoldDB" id="A0A4S4BXI3"/>
<name>A0A4S4BXI3_9BACL</name>
<reference evidence="4 5" key="1">
    <citation type="submission" date="2019-04" db="EMBL/GenBank/DDBJ databases">
        <title>Cohnella sp. nov. isolated from preserved vegetables.</title>
        <authorList>
            <person name="Lin S.-Y."/>
            <person name="Hung M.-H."/>
            <person name="Young C.-C."/>
        </authorList>
    </citation>
    <scope>NUCLEOTIDE SEQUENCE [LARGE SCALE GENOMIC DNA]</scope>
    <source>
        <strain evidence="4 5">CC-MHH1044</strain>
    </source>
</reference>
<evidence type="ECO:0000256" key="2">
    <source>
        <dbReference type="ARBA" id="ARBA00023315"/>
    </source>
</evidence>
<feature type="domain" description="N-acetyltransferase" evidence="3">
    <location>
        <begin position="5"/>
        <end position="164"/>
    </location>
</feature>
<comment type="caution">
    <text evidence="4">The sequence shown here is derived from an EMBL/GenBank/DDBJ whole genome shotgun (WGS) entry which is preliminary data.</text>
</comment>
<sequence length="348" mass="39240">MSNHYELRPLKVPEDYESLAELLNTFFSEPISAGRLQEDDANLYTVGHTYKDDDGLLAGYDRTRCVAVTKENRIIGYVWSWRAPWTEPGCLNNTVVVSREHRGRGIGGSLLEHLLQWGEGLGASKLVSEMWDDDPAARRFAERRGFAVERHMFQSVLELERAEPSIVEEKALFEELAGQGIRFRTLAEAGETEENKRKIYEIYRRSLVDIPGFTGGVPDFYEWLKWHLQVEGYDPERVLLAVDGERGDYVAVSNLPYKEATNGIYHEYTGVCPEYRGRKIARALKIRAVQLAKQQGAAYLKTDNDSLNGPILRINQSLGYVPLRGSYRVVADLAAVKKALASLPGEGV</sequence>
<dbReference type="CDD" id="cd04301">
    <property type="entry name" value="NAT_SF"/>
    <property type="match status" value="1"/>
</dbReference>
<keyword evidence="5" id="KW-1185">Reference proteome</keyword>
<dbReference type="InterPro" id="IPR016181">
    <property type="entry name" value="Acyl_CoA_acyltransferase"/>
</dbReference>
<evidence type="ECO:0000313" key="5">
    <source>
        <dbReference type="Proteomes" id="UP000310636"/>
    </source>
</evidence>
<dbReference type="RefSeq" id="WP_136369909.1">
    <property type="nucleotide sequence ID" value="NZ_SSOB01000012.1"/>
</dbReference>
<feature type="domain" description="N-acetyltransferase" evidence="3">
    <location>
        <begin position="181"/>
        <end position="340"/>
    </location>
</feature>
<dbReference type="OrthoDB" id="4140682at2"/>
<dbReference type="PANTHER" id="PTHR43877:SF6">
    <property type="entry name" value="GCN5-RELATED N-ACETYLTRANSFERASE"/>
    <property type="match status" value="1"/>
</dbReference>
<protein>
    <submittedName>
        <fullName evidence="4">GNAT family N-acetyltransferase</fullName>
    </submittedName>
</protein>
<dbReference type="InterPro" id="IPR050832">
    <property type="entry name" value="Bact_Acetyltransf"/>
</dbReference>
<dbReference type="SUPFAM" id="SSF55729">
    <property type="entry name" value="Acyl-CoA N-acyltransferases (Nat)"/>
    <property type="match status" value="2"/>
</dbReference>
<evidence type="ECO:0000313" key="4">
    <source>
        <dbReference type="EMBL" id="THF79920.1"/>
    </source>
</evidence>
<gene>
    <name evidence="4" type="ORF">E6C55_11350</name>
</gene>
<evidence type="ECO:0000256" key="1">
    <source>
        <dbReference type="ARBA" id="ARBA00022679"/>
    </source>
</evidence>
<organism evidence="4 5">
    <name type="scientific">Cohnella fermenti</name>
    <dbReference type="NCBI Taxonomy" id="2565925"/>
    <lineage>
        <taxon>Bacteria</taxon>
        <taxon>Bacillati</taxon>
        <taxon>Bacillota</taxon>
        <taxon>Bacilli</taxon>
        <taxon>Bacillales</taxon>
        <taxon>Paenibacillaceae</taxon>
        <taxon>Cohnella</taxon>
    </lineage>
</organism>